<evidence type="ECO:0000256" key="8">
    <source>
        <dbReference type="ARBA" id="ARBA00037998"/>
    </source>
</evidence>
<organism evidence="10">
    <name type="scientific">Desulfurivibrio alkaliphilus</name>
    <dbReference type="NCBI Taxonomy" id="427923"/>
    <lineage>
        <taxon>Bacteria</taxon>
        <taxon>Pseudomonadati</taxon>
        <taxon>Thermodesulfobacteriota</taxon>
        <taxon>Desulfobulbia</taxon>
        <taxon>Desulfobulbales</taxon>
        <taxon>Desulfobulbaceae</taxon>
        <taxon>Desulfurivibrio</taxon>
    </lineage>
</organism>
<keyword evidence="7 9" id="KW-0472">Membrane</keyword>
<dbReference type="InterPro" id="IPR052157">
    <property type="entry name" value="BCAA_transport_permease"/>
</dbReference>
<dbReference type="AlphaFoldDB" id="A0A7C2THQ0"/>
<feature type="transmembrane region" description="Helical" evidence="9">
    <location>
        <begin position="227"/>
        <end position="252"/>
    </location>
</feature>
<protein>
    <submittedName>
        <fullName evidence="10">Branched-chain amino acid ABC transporter permease</fullName>
    </submittedName>
</protein>
<proteinExistence type="inferred from homology"/>
<dbReference type="GO" id="GO:0022857">
    <property type="term" value="F:transmembrane transporter activity"/>
    <property type="evidence" value="ECO:0007669"/>
    <property type="project" value="InterPro"/>
</dbReference>
<evidence type="ECO:0000256" key="6">
    <source>
        <dbReference type="ARBA" id="ARBA00022989"/>
    </source>
</evidence>
<feature type="transmembrane region" description="Helical" evidence="9">
    <location>
        <begin position="65"/>
        <end position="84"/>
    </location>
</feature>
<keyword evidence="5" id="KW-0029">Amino-acid transport</keyword>
<feature type="transmembrane region" description="Helical" evidence="9">
    <location>
        <begin position="42"/>
        <end position="59"/>
    </location>
</feature>
<dbReference type="EMBL" id="DSDS01000111">
    <property type="protein sequence ID" value="HET98027.1"/>
    <property type="molecule type" value="Genomic_DNA"/>
</dbReference>
<feature type="transmembrane region" description="Helical" evidence="9">
    <location>
        <begin position="96"/>
        <end position="115"/>
    </location>
</feature>
<dbReference type="CDD" id="cd06582">
    <property type="entry name" value="TM_PBP1_LivH_like"/>
    <property type="match status" value="1"/>
</dbReference>
<evidence type="ECO:0000313" key="10">
    <source>
        <dbReference type="EMBL" id="HET98027.1"/>
    </source>
</evidence>
<accession>A0A7C2THQ0</accession>
<comment type="similarity">
    <text evidence="8">Belongs to the binding-protein-dependent transport system permease family. LivHM subfamily.</text>
</comment>
<comment type="caution">
    <text evidence="10">The sequence shown here is derived from an EMBL/GenBank/DDBJ whole genome shotgun (WGS) entry which is preliminary data.</text>
</comment>
<keyword evidence="6 9" id="KW-1133">Transmembrane helix</keyword>
<feature type="transmembrane region" description="Helical" evidence="9">
    <location>
        <begin position="143"/>
        <end position="161"/>
    </location>
</feature>
<dbReference type="GO" id="GO:0005886">
    <property type="term" value="C:plasma membrane"/>
    <property type="evidence" value="ECO:0007669"/>
    <property type="project" value="UniProtKB-SubCell"/>
</dbReference>
<evidence type="ECO:0000256" key="2">
    <source>
        <dbReference type="ARBA" id="ARBA00022448"/>
    </source>
</evidence>
<reference evidence="10" key="1">
    <citation type="journal article" date="2020" name="mSystems">
        <title>Genome- and Community-Level Interaction Insights into Carbon Utilization and Element Cycling Functions of Hydrothermarchaeota in Hydrothermal Sediment.</title>
        <authorList>
            <person name="Zhou Z."/>
            <person name="Liu Y."/>
            <person name="Xu W."/>
            <person name="Pan J."/>
            <person name="Luo Z.H."/>
            <person name="Li M."/>
        </authorList>
    </citation>
    <scope>NUCLEOTIDE SEQUENCE [LARGE SCALE GENOMIC DNA]</scope>
    <source>
        <strain evidence="10">SpSt-1224</strain>
    </source>
</reference>
<feature type="transmembrane region" description="Helical" evidence="9">
    <location>
        <begin position="6"/>
        <end position="30"/>
    </location>
</feature>
<name>A0A7C2THQ0_9BACT</name>
<evidence type="ECO:0000256" key="7">
    <source>
        <dbReference type="ARBA" id="ARBA00023136"/>
    </source>
</evidence>
<keyword evidence="2" id="KW-0813">Transport</keyword>
<feature type="transmembrane region" description="Helical" evidence="9">
    <location>
        <begin position="259"/>
        <end position="279"/>
    </location>
</feature>
<dbReference type="PANTHER" id="PTHR11795">
    <property type="entry name" value="BRANCHED-CHAIN AMINO ACID TRANSPORT SYSTEM PERMEASE PROTEIN LIVH"/>
    <property type="match status" value="1"/>
</dbReference>
<evidence type="ECO:0000256" key="9">
    <source>
        <dbReference type="SAM" id="Phobius"/>
    </source>
</evidence>
<evidence type="ECO:0000256" key="4">
    <source>
        <dbReference type="ARBA" id="ARBA00022692"/>
    </source>
</evidence>
<evidence type="ECO:0000256" key="3">
    <source>
        <dbReference type="ARBA" id="ARBA00022475"/>
    </source>
</evidence>
<evidence type="ECO:0000256" key="5">
    <source>
        <dbReference type="ARBA" id="ARBA00022970"/>
    </source>
</evidence>
<keyword evidence="3" id="KW-1003">Cell membrane</keyword>
<dbReference type="GO" id="GO:0006865">
    <property type="term" value="P:amino acid transport"/>
    <property type="evidence" value="ECO:0007669"/>
    <property type="project" value="UniProtKB-KW"/>
</dbReference>
<evidence type="ECO:0000256" key="1">
    <source>
        <dbReference type="ARBA" id="ARBA00004651"/>
    </source>
</evidence>
<comment type="subcellular location">
    <subcellularLocation>
        <location evidence="1">Cell membrane</location>
        <topology evidence="1">Multi-pass membrane protein</topology>
    </subcellularLocation>
</comment>
<dbReference type="Proteomes" id="UP000885986">
    <property type="component" value="Unassembled WGS sequence"/>
</dbReference>
<gene>
    <name evidence="10" type="ORF">ENN98_04935</name>
</gene>
<dbReference type="Pfam" id="PF02653">
    <property type="entry name" value="BPD_transp_2"/>
    <property type="match status" value="1"/>
</dbReference>
<keyword evidence="4 9" id="KW-0812">Transmembrane</keyword>
<sequence>MTAELFIQYLFAGVTYGIIYAIVAIGFNIIYNTTGIINFAQGEFVMLGGMIAITLNALLPLPLAIAGAVLLTMLVGAMVEMTFIRWLKSPSVLRMIIITIGVSILIREVALHIWGEGVRSLPYFVGNEISTVNILGARISPQVLWVIGVCSVIVIALSLFFRYTMQGQKMRACAANRTAATLCGINPKNMVTLSFMLSAGIGALAGCVMSPITYTEYDSGTGLAIKGFTVAILGGLGNSMAAVAAGLLLGLLEAFSVSIVPLAYQDVIALSILLLILFVRPHGLFGRKDAAGLKEF</sequence>
<dbReference type="InterPro" id="IPR001851">
    <property type="entry name" value="ABC_transp_permease"/>
</dbReference>
<feature type="transmembrane region" description="Helical" evidence="9">
    <location>
        <begin position="195"/>
        <end position="215"/>
    </location>
</feature>
<dbReference type="PANTHER" id="PTHR11795:SF450">
    <property type="entry name" value="ABC TRANSPORTER PERMEASE PROTEIN"/>
    <property type="match status" value="1"/>
</dbReference>